<evidence type="ECO:0000313" key="8">
    <source>
        <dbReference type="Proteomes" id="UP000637788"/>
    </source>
</evidence>
<dbReference type="SUPFAM" id="SSF56176">
    <property type="entry name" value="FAD-binding/transporter-associated domain-like"/>
    <property type="match status" value="1"/>
</dbReference>
<name>A0A917QZN4_9ACTN</name>
<comment type="caution">
    <text evidence="7">The sequence shown here is derived from an EMBL/GenBank/DDBJ whole genome shotgun (WGS) entry which is preliminary data.</text>
</comment>
<dbReference type="InterPro" id="IPR006094">
    <property type="entry name" value="Oxid_FAD_bind_N"/>
</dbReference>
<dbReference type="GO" id="GO:0016491">
    <property type="term" value="F:oxidoreductase activity"/>
    <property type="evidence" value="ECO:0007669"/>
    <property type="project" value="UniProtKB-KW"/>
</dbReference>
<evidence type="ECO:0000256" key="5">
    <source>
        <dbReference type="ARBA" id="ARBA00023002"/>
    </source>
</evidence>
<comment type="similarity">
    <text evidence="2">Belongs to the oxygen-dependent FAD-linked oxidoreductase family.</text>
</comment>
<evidence type="ECO:0000256" key="4">
    <source>
        <dbReference type="ARBA" id="ARBA00022827"/>
    </source>
</evidence>
<dbReference type="InterPro" id="IPR036318">
    <property type="entry name" value="FAD-bd_PCMH-like_sf"/>
</dbReference>
<dbReference type="Pfam" id="PF01565">
    <property type="entry name" value="FAD_binding_4"/>
    <property type="match status" value="1"/>
</dbReference>
<evidence type="ECO:0000313" key="7">
    <source>
        <dbReference type="EMBL" id="GGK77399.1"/>
    </source>
</evidence>
<dbReference type="Proteomes" id="UP000637788">
    <property type="component" value="Unassembled WGS sequence"/>
</dbReference>
<dbReference type="InterPro" id="IPR050416">
    <property type="entry name" value="FAD-linked_Oxidoreductase"/>
</dbReference>
<dbReference type="AlphaFoldDB" id="A0A917QZN4"/>
<evidence type="ECO:0000256" key="2">
    <source>
        <dbReference type="ARBA" id="ARBA00005466"/>
    </source>
</evidence>
<sequence>MPEISVPDVPVPDVPVPGIPVPGIPVAPRIPAQNVPAAITRDDPRYRSLTKRSRNTRFTGSPDRVHVPRTAEDVRRAVTAAVRGGSRLAVRGGGHGLEGLVDDPAVRTLIDLSELNDVTYNAGRRAFGMGAGALLGSVYRSLYLNWGVAVPGGTCPSVGLGGYVQGGGFGALCRRHGLIVDHLEAVEVVVADGPGEARTVVASRDPADPHHDLWWAHTGAGGGNFGVVTRYWFRSPEAETDAPQDLLPRPPETALFASAEWPWESLNERDFARLVLNHGEWHSEEDGTDPAYESLYSALYLNQRVVGRITLGAQLDGSTPDAGRRLDEYIAAVGNGVRAPCRVTRTEMPWLQATQRDVENRGELTRSKSKGAYLRRPYSVAETDLLFRYLADRGYGGHTTVVLFSYGRKVNAVDSAATVVAQRDSVLKSYLGTYWTDPAEDERHIRRLREFYRELYAGTGGVPVSDARTDGSYINYPDMDLADPRWNTSGVPWHALYFKGNYPRLQRVKAVWDPQDVFRHALSVRASD</sequence>
<reference evidence="7" key="2">
    <citation type="submission" date="2020-09" db="EMBL/GenBank/DDBJ databases">
        <authorList>
            <person name="Sun Q."/>
            <person name="Ohkuma M."/>
        </authorList>
    </citation>
    <scope>NUCLEOTIDE SEQUENCE</scope>
    <source>
        <strain evidence="7">JCM 3035</strain>
    </source>
</reference>
<dbReference type="InterPro" id="IPR006093">
    <property type="entry name" value="Oxy_OxRdtase_FAD_BS"/>
</dbReference>
<evidence type="ECO:0000259" key="6">
    <source>
        <dbReference type="PROSITE" id="PS51387"/>
    </source>
</evidence>
<keyword evidence="8" id="KW-1185">Reference proteome</keyword>
<dbReference type="InterPro" id="IPR012951">
    <property type="entry name" value="BBE"/>
</dbReference>
<evidence type="ECO:0000256" key="1">
    <source>
        <dbReference type="ARBA" id="ARBA00001974"/>
    </source>
</evidence>
<gene>
    <name evidence="7" type="ORF">GCM10010094_43270</name>
</gene>
<dbReference type="PANTHER" id="PTHR42973:SF39">
    <property type="entry name" value="FAD-BINDING PCMH-TYPE DOMAIN-CONTAINING PROTEIN"/>
    <property type="match status" value="1"/>
</dbReference>
<dbReference type="EMBL" id="BMPQ01000010">
    <property type="protein sequence ID" value="GGK77399.1"/>
    <property type="molecule type" value="Genomic_DNA"/>
</dbReference>
<evidence type="ECO:0000256" key="3">
    <source>
        <dbReference type="ARBA" id="ARBA00022630"/>
    </source>
</evidence>
<keyword evidence="5" id="KW-0560">Oxidoreductase</keyword>
<dbReference type="InterPro" id="IPR016169">
    <property type="entry name" value="FAD-bd_PCMH_sub2"/>
</dbReference>
<dbReference type="PROSITE" id="PS51387">
    <property type="entry name" value="FAD_PCMH"/>
    <property type="match status" value="1"/>
</dbReference>
<proteinExistence type="inferred from homology"/>
<dbReference type="Pfam" id="PF08031">
    <property type="entry name" value="BBE"/>
    <property type="match status" value="1"/>
</dbReference>
<dbReference type="Gene3D" id="3.30.465.10">
    <property type="match status" value="1"/>
</dbReference>
<keyword evidence="4" id="KW-0274">FAD</keyword>
<reference evidence="7" key="1">
    <citation type="journal article" date="2014" name="Int. J. Syst. Evol. Microbiol.">
        <title>Complete genome sequence of Corynebacterium casei LMG S-19264T (=DSM 44701T), isolated from a smear-ripened cheese.</title>
        <authorList>
            <consortium name="US DOE Joint Genome Institute (JGI-PGF)"/>
            <person name="Walter F."/>
            <person name="Albersmeier A."/>
            <person name="Kalinowski J."/>
            <person name="Ruckert C."/>
        </authorList>
    </citation>
    <scope>NUCLEOTIDE SEQUENCE</scope>
    <source>
        <strain evidence="7">JCM 3035</strain>
    </source>
</reference>
<accession>A0A917QZN4</accession>
<dbReference type="Gene3D" id="3.40.462.20">
    <property type="match status" value="1"/>
</dbReference>
<comment type="cofactor">
    <cofactor evidence="1">
        <name>FAD</name>
        <dbReference type="ChEBI" id="CHEBI:57692"/>
    </cofactor>
</comment>
<protein>
    <submittedName>
        <fullName evidence="7">FAD-linked oxidase</fullName>
    </submittedName>
</protein>
<dbReference type="RefSeq" id="WP_246567987.1">
    <property type="nucleotide sequence ID" value="NZ_BMPQ01000010.1"/>
</dbReference>
<organism evidence="7 8">
    <name type="scientific">Streptomyces flaveus</name>
    <dbReference type="NCBI Taxonomy" id="66370"/>
    <lineage>
        <taxon>Bacteria</taxon>
        <taxon>Bacillati</taxon>
        <taxon>Actinomycetota</taxon>
        <taxon>Actinomycetes</taxon>
        <taxon>Kitasatosporales</taxon>
        <taxon>Streptomycetaceae</taxon>
        <taxon>Streptomyces</taxon>
        <taxon>Streptomyces aurantiacus group</taxon>
    </lineage>
</organism>
<keyword evidence="3" id="KW-0285">Flavoprotein</keyword>
<dbReference type="PROSITE" id="PS00862">
    <property type="entry name" value="OX2_COVAL_FAD"/>
    <property type="match status" value="1"/>
</dbReference>
<dbReference type="PANTHER" id="PTHR42973">
    <property type="entry name" value="BINDING OXIDOREDUCTASE, PUTATIVE (AFU_ORTHOLOGUE AFUA_1G17690)-RELATED"/>
    <property type="match status" value="1"/>
</dbReference>
<dbReference type="InterPro" id="IPR016166">
    <property type="entry name" value="FAD-bd_PCMH"/>
</dbReference>
<dbReference type="GO" id="GO:0071949">
    <property type="term" value="F:FAD binding"/>
    <property type="evidence" value="ECO:0007669"/>
    <property type="project" value="InterPro"/>
</dbReference>
<feature type="domain" description="FAD-binding PCMH-type" evidence="6">
    <location>
        <begin position="58"/>
        <end position="238"/>
    </location>
</feature>